<dbReference type="Proteomes" id="UP001151760">
    <property type="component" value="Unassembled WGS sequence"/>
</dbReference>
<dbReference type="Pfam" id="PF09451">
    <property type="entry name" value="ATG27"/>
    <property type="match status" value="1"/>
</dbReference>
<keyword evidence="2 6" id="KW-0812">Transmembrane</keyword>
<evidence type="ECO:0000256" key="3">
    <source>
        <dbReference type="ARBA" id="ARBA00022729"/>
    </source>
</evidence>
<dbReference type="PANTHER" id="PTHR15071:SF0">
    <property type="entry name" value="MANNOSE 6-PHOSPHATE RECEPTOR-LIKE PROTEIN 1"/>
    <property type="match status" value="1"/>
</dbReference>
<dbReference type="PANTHER" id="PTHR15071">
    <property type="entry name" value="MANNOSE-6-PHOSPHATE RECEPTOR FAMILY MEMBER"/>
    <property type="match status" value="1"/>
</dbReference>
<reference evidence="7" key="1">
    <citation type="journal article" date="2022" name="Int. J. Mol. Sci.">
        <title>Draft Genome of Tanacetum Coccineum: Genomic Comparison of Closely Related Tanacetum-Family Plants.</title>
        <authorList>
            <person name="Yamashiro T."/>
            <person name="Shiraishi A."/>
            <person name="Nakayama K."/>
            <person name="Satake H."/>
        </authorList>
    </citation>
    <scope>NUCLEOTIDE SEQUENCE</scope>
</reference>
<evidence type="ECO:0000256" key="2">
    <source>
        <dbReference type="ARBA" id="ARBA00022692"/>
    </source>
</evidence>
<accession>A0ABQ5EVH0</accession>
<evidence type="ECO:0000256" key="5">
    <source>
        <dbReference type="ARBA" id="ARBA00023136"/>
    </source>
</evidence>
<gene>
    <name evidence="7" type="ORF">Tco_0990100</name>
</gene>
<name>A0ABQ5EVH0_9ASTR</name>
<organism evidence="7 8">
    <name type="scientific">Tanacetum coccineum</name>
    <dbReference type="NCBI Taxonomy" id="301880"/>
    <lineage>
        <taxon>Eukaryota</taxon>
        <taxon>Viridiplantae</taxon>
        <taxon>Streptophyta</taxon>
        <taxon>Embryophyta</taxon>
        <taxon>Tracheophyta</taxon>
        <taxon>Spermatophyta</taxon>
        <taxon>Magnoliopsida</taxon>
        <taxon>eudicotyledons</taxon>
        <taxon>Gunneridae</taxon>
        <taxon>Pentapetalae</taxon>
        <taxon>asterids</taxon>
        <taxon>campanulids</taxon>
        <taxon>Asterales</taxon>
        <taxon>Asteraceae</taxon>
        <taxon>Asteroideae</taxon>
        <taxon>Anthemideae</taxon>
        <taxon>Anthemidinae</taxon>
        <taxon>Tanacetum</taxon>
    </lineage>
</organism>
<keyword evidence="3" id="KW-0732">Signal</keyword>
<comment type="caution">
    <text evidence="7">The sequence shown here is derived from an EMBL/GenBank/DDBJ whole genome shotgun (WGS) entry which is preliminary data.</text>
</comment>
<reference evidence="7" key="2">
    <citation type="submission" date="2022-01" db="EMBL/GenBank/DDBJ databases">
        <authorList>
            <person name="Yamashiro T."/>
            <person name="Shiraishi A."/>
            <person name="Satake H."/>
            <person name="Nakayama K."/>
        </authorList>
    </citation>
    <scope>NUCLEOTIDE SEQUENCE</scope>
</reference>
<evidence type="ECO:0000313" key="8">
    <source>
        <dbReference type="Proteomes" id="UP001151760"/>
    </source>
</evidence>
<evidence type="ECO:0000313" key="7">
    <source>
        <dbReference type="EMBL" id="GJT55046.1"/>
    </source>
</evidence>
<evidence type="ECO:0000256" key="6">
    <source>
        <dbReference type="SAM" id="Phobius"/>
    </source>
</evidence>
<keyword evidence="8" id="KW-1185">Reference proteome</keyword>
<sequence length="187" mass="20940">GPTALGKVGLCDFVSAIKLKTSSASQVTQLRHPSGCAKVVSANTSGLGWFSIFLIIILCLFGGYMIAGATYRFFYLGIHGIDVIPNLELWASLPRKARVYDLLCFYLFVLDNKPGIRTCTLKQIVVIGVDMYIGPFCSLGLRLWLEDLEDTLKVTIPPILVQTSKIYYMRFLSWENHDSIRPTVIWI</sequence>
<proteinExistence type="predicted"/>
<evidence type="ECO:0000256" key="4">
    <source>
        <dbReference type="ARBA" id="ARBA00022989"/>
    </source>
</evidence>
<dbReference type="EMBL" id="BQNB010016725">
    <property type="protein sequence ID" value="GJT55046.1"/>
    <property type="molecule type" value="Genomic_DNA"/>
</dbReference>
<comment type="subcellular location">
    <subcellularLocation>
        <location evidence="1">Membrane</location>
        <topology evidence="1">Single-pass membrane protein</topology>
    </subcellularLocation>
</comment>
<protein>
    <submittedName>
        <fullName evidence="7">Ceroid-lipofuscinosis neuronal protein 5-like protein</fullName>
    </submittedName>
</protein>
<keyword evidence="5 6" id="KW-0472">Membrane</keyword>
<dbReference type="InterPro" id="IPR018939">
    <property type="entry name" value="Autophagy-rel_prot_27"/>
</dbReference>
<feature type="transmembrane region" description="Helical" evidence="6">
    <location>
        <begin position="47"/>
        <end position="67"/>
    </location>
</feature>
<evidence type="ECO:0000256" key="1">
    <source>
        <dbReference type="ARBA" id="ARBA00004167"/>
    </source>
</evidence>
<feature type="non-terminal residue" evidence="7">
    <location>
        <position position="1"/>
    </location>
</feature>
<keyword evidence="4 6" id="KW-1133">Transmembrane helix</keyword>